<keyword evidence="2" id="KW-1185">Reference proteome</keyword>
<dbReference type="InterPro" id="IPR051055">
    <property type="entry name" value="PIF1_helicase"/>
</dbReference>
<dbReference type="Pfam" id="PF13245">
    <property type="entry name" value="AAA_19"/>
    <property type="match status" value="1"/>
</dbReference>
<dbReference type="AlphaFoldDB" id="A0A4Y2LY30"/>
<dbReference type="EMBL" id="BGPR01006520">
    <property type="protein sequence ID" value="GBN19728.1"/>
    <property type="molecule type" value="Genomic_DNA"/>
</dbReference>
<organism evidence="1 2">
    <name type="scientific">Araneus ventricosus</name>
    <name type="common">Orbweaver spider</name>
    <name type="synonym">Epeira ventricosa</name>
    <dbReference type="NCBI Taxonomy" id="182803"/>
    <lineage>
        <taxon>Eukaryota</taxon>
        <taxon>Metazoa</taxon>
        <taxon>Ecdysozoa</taxon>
        <taxon>Arthropoda</taxon>
        <taxon>Chelicerata</taxon>
        <taxon>Arachnida</taxon>
        <taxon>Araneae</taxon>
        <taxon>Araneomorphae</taxon>
        <taxon>Entelegynae</taxon>
        <taxon>Araneoidea</taxon>
        <taxon>Araneidae</taxon>
        <taxon>Araneus</taxon>
    </lineage>
</organism>
<dbReference type="Gene3D" id="3.40.50.300">
    <property type="entry name" value="P-loop containing nucleotide triphosphate hydrolases"/>
    <property type="match status" value="2"/>
</dbReference>
<gene>
    <name evidence="1" type="ORF">AVEN_261804_1</name>
</gene>
<sequence>MSDRWTHPLYHFGFDKHVASLTSSQQAFPYLLNEWIENPRQTVVVVAGGPGSGKTYTVTSCLDRVSVAQLRMAPTARVAQRIGGSTIHSALRLNWEKGSVLQRLEKTLETETDPDACIEKSAELLTLIDCRRAPDIVAIDEIGMVSFWFVHWIIQYFFQRQRPLLFVVMGDPNQLRPVKASDNVFGIPLHFQVKRIDLFESKRFTVDYLPIIERLRNYVDANDEAGCFTFIRSHFPIVEQINSDILKKCTRALVYLNSTVEVYNNFYLKHLVEGKRIRLWCRTMEGKIGPAYTDVKVGCLIFVNQNGCSSVTNGTPLRFLRYVDDKSNDYIECKHLENDNVVQVHRNGKGTFPVVVGFAGTIHKFQGDTMDDVAIAINFNGSRDLNLVYTALSRVRSVRQIVAIEI</sequence>
<evidence type="ECO:0008006" key="3">
    <source>
        <dbReference type="Google" id="ProtNLM"/>
    </source>
</evidence>
<name>A0A4Y2LY30_ARAVE</name>
<dbReference type="OrthoDB" id="6407976at2759"/>
<reference evidence="1 2" key="1">
    <citation type="journal article" date="2019" name="Sci. Rep.">
        <title>Orb-weaving spider Araneus ventricosus genome elucidates the spidroin gene catalogue.</title>
        <authorList>
            <person name="Kono N."/>
            <person name="Nakamura H."/>
            <person name="Ohtoshi R."/>
            <person name="Moran D.A.P."/>
            <person name="Shinohara A."/>
            <person name="Yoshida Y."/>
            <person name="Fujiwara M."/>
            <person name="Mori M."/>
            <person name="Tomita M."/>
            <person name="Arakawa K."/>
        </authorList>
    </citation>
    <scope>NUCLEOTIDE SEQUENCE [LARGE SCALE GENOMIC DNA]</scope>
</reference>
<evidence type="ECO:0000313" key="2">
    <source>
        <dbReference type="Proteomes" id="UP000499080"/>
    </source>
</evidence>
<accession>A0A4Y2LY30</accession>
<dbReference type="SUPFAM" id="SSF52540">
    <property type="entry name" value="P-loop containing nucleoside triphosphate hydrolases"/>
    <property type="match status" value="1"/>
</dbReference>
<dbReference type="InterPro" id="IPR027417">
    <property type="entry name" value="P-loop_NTPase"/>
</dbReference>
<protein>
    <recommendedName>
        <fullName evidence="3">ATP-dependent DNA helicase</fullName>
    </recommendedName>
</protein>
<evidence type="ECO:0000313" key="1">
    <source>
        <dbReference type="EMBL" id="GBN19728.1"/>
    </source>
</evidence>
<comment type="caution">
    <text evidence="1">The sequence shown here is derived from an EMBL/GenBank/DDBJ whole genome shotgun (WGS) entry which is preliminary data.</text>
</comment>
<proteinExistence type="predicted"/>
<dbReference type="PANTHER" id="PTHR47642">
    <property type="entry name" value="ATP-DEPENDENT DNA HELICASE"/>
    <property type="match status" value="1"/>
</dbReference>
<dbReference type="Proteomes" id="UP000499080">
    <property type="component" value="Unassembled WGS sequence"/>
</dbReference>